<dbReference type="InterPro" id="IPR026960">
    <property type="entry name" value="RVT-Znf"/>
</dbReference>
<reference evidence="3 4" key="1">
    <citation type="journal article" date="2024" name="G3 (Bethesda)">
        <title>Genome assembly of Hibiscus sabdariffa L. provides insights into metabolisms of medicinal natural products.</title>
        <authorList>
            <person name="Kim T."/>
        </authorList>
    </citation>
    <scope>NUCLEOTIDE SEQUENCE [LARGE SCALE GENOMIC DNA]</scope>
    <source>
        <strain evidence="3">TK-2024</strain>
        <tissue evidence="3">Old leaves</tissue>
    </source>
</reference>
<dbReference type="Pfam" id="PF13456">
    <property type="entry name" value="RVT_3"/>
    <property type="match status" value="1"/>
</dbReference>
<keyword evidence="4" id="KW-1185">Reference proteome</keyword>
<name>A0ABR2G7X4_9ROSI</name>
<comment type="caution">
    <text evidence="3">The sequence shown here is derived from an EMBL/GenBank/DDBJ whole genome shotgun (WGS) entry which is preliminary data.</text>
</comment>
<evidence type="ECO:0000313" key="4">
    <source>
        <dbReference type="Proteomes" id="UP001472677"/>
    </source>
</evidence>
<sequence>MVGIDREWKWNLFSDLLHAHVLLRIVAVKPPLCSTFVDHPGWNGFSRVKTFLWLLAHERILTKSKRLRRHLDSDDKCWICGNNVETIRDCSYASAILRKVGLARLCHSVFAQDMSDWLRTYLSAKDFSPMFNCDCHLLLGYCYGLYGFIEILLSLFRIIWGASPPWPCAIGLLCNIAWRVVRLVRPIEVELDSLNFVRILHGSVGVGAHSNLIHHIHEILRQDWEITFSHIFHEENTIADELAKMDTSGHVGGCIFRHSPPDVRDLVLHEMGLISLTRSSLALSVGVT</sequence>
<organism evidence="3 4">
    <name type="scientific">Hibiscus sabdariffa</name>
    <name type="common">roselle</name>
    <dbReference type="NCBI Taxonomy" id="183260"/>
    <lineage>
        <taxon>Eukaryota</taxon>
        <taxon>Viridiplantae</taxon>
        <taxon>Streptophyta</taxon>
        <taxon>Embryophyta</taxon>
        <taxon>Tracheophyta</taxon>
        <taxon>Spermatophyta</taxon>
        <taxon>Magnoliopsida</taxon>
        <taxon>eudicotyledons</taxon>
        <taxon>Gunneridae</taxon>
        <taxon>Pentapetalae</taxon>
        <taxon>rosids</taxon>
        <taxon>malvids</taxon>
        <taxon>Malvales</taxon>
        <taxon>Malvaceae</taxon>
        <taxon>Malvoideae</taxon>
        <taxon>Hibiscus</taxon>
    </lineage>
</organism>
<evidence type="ECO:0000259" key="1">
    <source>
        <dbReference type="Pfam" id="PF13456"/>
    </source>
</evidence>
<evidence type="ECO:0000313" key="3">
    <source>
        <dbReference type="EMBL" id="KAK8596681.1"/>
    </source>
</evidence>
<dbReference type="PANTHER" id="PTHR47723">
    <property type="entry name" value="OS05G0353850 PROTEIN"/>
    <property type="match status" value="1"/>
</dbReference>
<dbReference type="EMBL" id="JBBPBM010000002">
    <property type="protein sequence ID" value="KAK8596681.1"/>
    <property type="molecule type" value="Genomic_DNA"/>
</dbReference>
<dbReference type="InterPro" id="IPR044730">
    <property type="entry name" value="RNase_H-like_dom_plant"/>
</dbReference>
<dbReference type="InterPro" id="IPR036397">
    <property type="entry name" value="RNaseH_sf"/>
</dbReference>
<dbReference type="Pfam" id="PF13966">
    <property type="entry name" value="zf-RVT"/>
    <property type="match status" value="1"/>
</dbReference>
<evidence type="ECO:0008006" key="5">
    <source>
        <dbReference type="Google" id="ProtNLM"/>
    </source>
</evidence>
<dbReference type="PANTHER" id="PTHR47723:SF13">
    <property type="entry name" value="PUTATIVE-RELATED"/>
    <property type="match status" value="1"/>
</dbReference>
<feature type="domain" description="Reverse transcriptase zinc-binding" evidence="2">
    <location>
        <begin position="46"/>
        <end position="94"/>
    </location>
</feature>
<evidence type="ECO:0000259" key="2">
    <source>
        <dbReference type="Pfam" id="PF13966"/>
    </source>
</evidence>
<accession>A0ABR2G7X4</accession>
<dbReference type="Proteomes" id="UP001472677">
    <property type="component" value="Unassembled WGS sequence"/>
</dbReference>
<protein>
    <recommendedName>
        <fullName evidence="5">RNase H type-1 domain-containing protein</fullName>
    </recommendedName>
</protein>
<dbReference type="InterPro" id="IPR002156">
    <property type="entry name" value="RNaseH_domain"/>
</dbReference>
<gene>
    <name evidence="3" type="ORF">V6N12_065161</name>
</gene>
<dbReference type="Gene3D" id="3.30.420.10">
    <property type="entry name" value="Ribonuclease H-like superfamily/Ribonuclease H"/>
    <property type="match status" value="1"/>
</dbReference>
<feature type="domain" description="RNase H type-1" evidence="1">
    <location>
        <begin position="183"/>
        <end position="245"/>
    </location>
</feature>
<dbReference type="InterPro" id="IPR053151">
    <property type="entry name" value="RNase_H-like"/>
</dbReference>
<dbReference type="CDD" id="cd06222">
    <property type="entry name" value="RNase_H_like"/>
    <property type="match status" value="1"/>
</dbReference>
<proteinExistence type="predicted"/>